<organism evidence="7 8">
    <name type="scientific">Hondaea fermentalgiana</name>
    <dbReference type="NCBI Taxonomy" id="2315210"/>
    <lineage>
        <taxon>Eukaryota</taxon>
        <taxon>Sar</taxon>
        <taxon>Stramenopiles</taxon>
        <taxon>Bigyra</taxon>
        <taxon>Labyrinthulomycetes</taxon>
        <taxon>Thraustochytrida</taxon>
        <taxon>Thraustochytriidae</taxon>
        <taxon>Hondaea</taxon>
    </lineage>
</organism>
<comment type="caution">
    <text evidence="7">The sequence shown here is derived from an EMBL/GenBank/DDBJ whole genome shotgun (WGS) entry which is preliminary data.</text>
</comment>
<evidence type="ECO:0000313" key="8">
    <source>
        <dbReference type="Proteomes" id="UP000241890"/>
    </source>
</evidence>
<sequence>MRSLVRAVVAALIAALSVSHAAAANTVPKAHHLVYRVAPGKSVEISLVGYDYDGDKLQATITSLPAAGTLYDLAKVYAQHGHSPKYSTSTVITSAGHPVPVRSKLRIMYEAPRVAAKPGKLATFSYTVSDGQAASAQGHVTIIADTEVSDHVLAASDFRDGADGWTILSNSRAAQQAPVHERSSYRLLNHFIYAVDELLDIDRNGIDRKQWLFSAPSKFLGFQAWAYNGELSFSLGAFSGDFSRPKNPDANLAVLECRACARGAGMRFAYKLSSVTFTGSPQRFNLGLSETAGWLKLPTNSLLSATAPSQCEFVEMLDNLSAIHILGDHTLWYETVGLDDVHLKSRATGKRHVLPESCLCRTVGTQC</sequence>
<evidence type="ECO:0000313" key="7">
    <source>
        <dbReference type="EMBL" id="GBG26155.1"/>
    </source>
</evidence>
<evidence type="ECO:0000256" key="4">
    <source>
        <dbReference type="ARBA" id="ARBA00023180"/>
    </source>
</evidence>
<keyword evidence="8" id="KW-1185">Reference proteome</keyword>
<keyword evidence="3" id="KW-1015">Disulfide bond</keyword>
<proteinExistence type="predicted"/>
<evidence type="ECO:0000256" key="1">
    <source>
        <dbReference type="ARBA" id="ARBA00022729"/>
    </source>
</evidence>
<evidence type="ECO:0000256" key="5">
    <source>
        <dbReference type="SAM" id="SignalP"/>
    </source>
</evidence>
<dbReference type="EMBL" id="BEYU01000019">
    <property type="protein sequence ID" value="GBG26155.1"/>
    <property type="molecule type" value="Genomic_DNA"/>
</dbReference>
<dbReference type="Proteomes" id="UP000241890">
    <property type="component" value="Unassembled WGS sequence"/>
</dbReference>
<gene>
    <name evidence="7" type="ORF">FCC1311_023752</name>
</gene>
<dbReference type="OrthoDB" id="430826at2759"/>
<keyword evidence="1 5" id="KW-0732">Signal</keyword>
<accession>A0A2R5G6K2</accession>
<dbReference type="InParanoid" id="A0A2R5G6K2"/>
<feature type="signal peptide" evidence="5">
    <location>
        <begin position="1"/>
        <end position="23"/>
    </location>
</feature>
<dbReference type="PROSITE" id="PS51115">
    <property type="entry name" value="LAMININ_IVA"/>
    <property type="match status" value="1"/>
</dbReference>
<dbReference type="Pfam" id="PF00052">
    <property type="entry name" value="Laminin_B"/>
    <property type="match status" value="1"/>
</dbReference>
<keyword evidence="2" id="KW-0677">Repeat</keyword>
<keyword evidence="4" id="KW-0325">Glycoprotein</keyword>
<name>A0A2R5G6K2_9STRA</name>
<dbReference type="AlphaFoldDB" id="A0A2R5G6K2"/>
<dbReference type="InterPro" id="IPR000034">
    <property type="entry name" value="Laminin_IV"/>
</dbReference>
<reference evidence="7 8" key="1">
    <citation type="submission" date="2017-12" db="EMBL/GenBank/DDBJ databases">
        <title>Sequencing, de novo assembly and annotation of complete genome of a new Thraustochytrid species, strain FCC1311.</title>
        <authorList>
            <person name="Sedici K."/>
            <person name="Godart F."/>
            <person name="Aiese Cigliano R."/>
            <person name="Sanseverino W."/>
            <person name="Barakat M."/>
            <person name="Ortet P."/>
            <person name="Marechal E."/>
            <person name="Cagnac O."/>
            <person name="Amato A."/>
        </authorList>
    </citation>
    <scope>NUCLEOTIDE SEQUENCE [LARGE SCALE GENOMIC DNA]</scope>
</reference>
<feature type="domain" description="Laminin IV type A" evidence="6">
    <location>
        <begin position="160"/>
        <end position="365"/>
    </location>
</feature>
<protein>
    <recommendedName>
        <fullName evidence="6">Laminin IV type A domain-containing protein</fullName>
    </recommendedName>
</protein>
<feature type="chain" id="PRO_5015327385" description="Laminin IV type A domain-containing protein" evidence="5">
    <location>
        <begin position="24"/>
        <end position="367"/>
    </location>
</feature>
<evidence type="ECO:0000259" key="6">
    <source>
        <dbReference type="PROSITE" id="PS51115"/>
    </source>
</evidence>
<evidence type="ECO:0000256" key="3">
    <source>
        <dbReference type="ARBA" id="ARBA00023157"/>
    </source>
</evidence>
<evidence type="ECO:0000256" key="2">
    <source>
        <dbReference type="ARBA" id="ARBA00022737"/>
    </source>
</evidence>